<dbReference type="NCBIfam" id="TIGR02063">
    <property type="entry name" value="RNase_R"/>
    <property type="match status" value="1"/>
</dbReference>
<evidence type="ECO:0000256" key="5">
    <source>
        <dbReference type="ARBA" id="ARBA00022801"/>
    </source>
</evidence>
<dbReference type="EMBL" id="FQYW01000003">
    <property type="protein sequence ID" value="SHI28797.1"/>
    <property type="molecule type" value="Genomic_DNA"/>
</dbReference>
<dbReference type="SMART" id="SM00316">
    <property type="entry name" value="S1"/>
    <property type="match status" value="1"/>
</dbReference>
<dbReference type="CDD" id="cd04471">
    <property type="entry name" value="S1_RNase_R"/>
    <property type="match status" value="1"/>
</dbReference>
<evidence type="ECO:0000256" key="2">
    <source>
        <dbReference type="ARBA" id="ARBA00004496"/>
    </source>
</evidence>
<dbReference type="InterPro" id="IPR050180">
    <property type="entry name" value="RNR_Ribonuclease"/>
</dbReference>
<reference evidence="11 12" key="1">
    <citation type="submission" date="2016-11" db="EMBL/GenBank/DDBJ databases">
        <authorList>
            <person name="Jaros S."/>
            <person name="Januszkiewicz K."/>
            <person name="Wedrychowicz H."/>
        </authorList>
    </citation>
    <scope>NUCLEOTIDE SEQUENCE [LARGE SCALE GENOMIC DNA]</scope>
    <source>
        <strain evidence="11 12">DSM 3074</strain>
    </source>
</reference>
<dbReference type="GO" id="GO:0003723">
    <property type="term" value="F:RNA binding"/>
    <property type="evidence" value="ECO:0007669"/>
    <property type="project" value="UniProtKB-UniRule"/>
</dbReference>
<dbReference type="PROSITE" id="PS01175">
    <property type="entry name" value="RIBONUCLEASE_II"/>
    <property type="match status" value="1"/>
</dbReference>
<feature type="compositionally biased region" description="Basic residues" evidence="9">
    <location>
        <begin position="736"/>
        <end position="754"/>
    </location>
</feature>
<evidence type="ECO:0000256" key="9">
    <source>
        <dbReference type="SAM" id="MobiDB-lite"/>
    </source>
</evidence>
<dbReference type="InterPro" id="IPR003029">
    <property type="entry name" value="S1_domain"/>
</dbReference>
<evidence type="ECO:0000256" key="8">
    <source>
        <dbReference type="HAMAP-Rule" id="MF_01895"/>
    </source>
</evidence>
<dbReference type="NCBIfam" id="TIGR00358">
    <property type="entry name" value="3_prime_RNase"/>
    <property type="match status" value="1"/>
</dbReference>
<dbReference type="InterPro" id="IPR011129">
    <property type="entry name" value="CSD"/>
</dbReference>
<dbReference type="InterPro" id="IPR001900">
    <property type="entry name" value="RNase_II/R"/>
</dbReference>
<evidence type="ECO:0000313" key="12">
    <source>
        <dbReference type="Proteomes" id="UP000191240"/>
    </source>
</evidence>
<feature type="compositionally biased region" description="Basic residues" evidence="9">
    <location>
        <begin position="762"/>
        <end position="783"/>
    </location>
</feature>
<comment type="function">
    <text evidence="8">3'-5' exoribonuclease that releases 5'-nucleoside monophosphates and is involved in maturation of structured RNAs.</text>
</comment>
<feature type="compositionally biased region" description="Basic and acidic residues" evidence="9">
    <location>
        <begin position="686"/>
        <end position="700"/>
    </location>
</feature>
<feature type="domain" description="S1 motif" evidence="10">
    <location>
        <begin position="597"/>
        <end position="677"/>
    </location>
</feature>
<dbReference type="PANTHER" id="PTHR23355:SF9">
    <property type="entry name" value="DIS3-LIKE EXONUCLEASE 2"/>
    <property type="match status" value="1"/>
</dbReference>
<dbReference type="GO" id="GO:0008859">
    <property type="term" value="F:exoribonuclease II activity"/>
    <property type="evidence" value="ECO:0007669"/>
    <property type="project" value="UniProtKB-UniRule"/>
</dbReference>
<dbReference type="HAMAP" id="MF_01895">
    <property type="entry name" value="RNase_R"/>
    <property type="match status" value="1"/>
</dbReference>
<dbReference type="InterPro" id="IPR012340">
    <property type="entry name" value="NA-bd_OB-fold"/>
</dbReference>
<evidence type="ECO:0000256" key="4">
    <source>
        <dbReference type="ARBA" id="ARBA00022722"/>
    </source>
</evidence>
<dbReference type="GO" id="GO:0005829">
    <property type="term" value="C:cytosol"/>
    <property type="evidence" value="ECO:0007669"/>
    <property type="project" value="TreeGrafter"/>
</dbReference>
<dbReference type="InterPro" id="IPR040476">
    <property type="entry name" value="CSD2"/>
</dbReference>
<dbReference type="Gene3D" id="2.40.50.140">
    <property type="entry name" value="Nucleic acid-binding proteins"/>
    <property type="match status" value="3"/>
</dbReference>
<feature type="compositionally biased region" description="Basic and acidic residues" evidence="9">
    <location>
        <begin position="719"/>
        <end position="735"/>
    </location>
</feature>
<dbReference type="Pfam" id="PF08206">
    <property type="entry name" value="OB_RNB"/>
    <property type="match status" value="1"/>
</dbReference>
<dbReference type="SUPFAM" id="SSF50249">
    <property type="entry name" value="Nucleic acid-binding proteins"/>
    <property type="match status" value="4"/>
</dbReference>
<keyword evidence="3 8" id="KW-0963">Cytoplasm</keyword>
<dbReference type="Pfam" id="PF17876">
    <property type="entry name" value="CSD2"/>
    <property type="match status" value="1"/>
</dbReference>
<dbReference type="GO" id="GO:0006402">
    <property type="term" value="P:mRNA catabolic process"/>
    <property type="evidence" value="ECO:0007669"/>
    <property type="project" value="TreeGrafter"/>
</dbReference>
<dbReference type="PROSITE" id="PS50126">
    <property type="entry name" value="S1"/>
    <property type="match status" value="1"/>
</dbReference>
<evidence type="ECO:0000313" key="11">
    <source>
        <dbReference type="EMBL" id="SHI28797.1"/>
    </source>
</evidence>
<evidence type="ECO:0000256" key="1">
    <source>
        <dbReference type="ARBA" id="ARBA00001849"/>
    </source>
</evidence>
<protein>
    <recommendedName>
        <fullName evidence="8">Ribonuclease R</fullName>
        <shortName evidence="8">RNase R</shortName>
        <ecNumber evidence="8">3.1.13.1</ecNumber>
    </recommendedName>
</protein>
<gene>
    <name evidence="8" type="primary">rnr</name>
    <name evidence="11" type="ORF">SAMN02745671_00015</name>
</gene>
<comment type="similarity">
    <text evidence="8">Belongs to the RNR ribonuclease family. RNase R subfamily.</text>
</comment>
<dbReference type="InterPro" id="IPR013223">
    <property type="entry name" value="RNase_B_OB_dom"/>
</dbReference>
<evidence type="ECO:0000256" key="6">
    <source>
        <dbReference type="ARBA" id="ARBA00022839"/>
    </source>
</evidence>
<dbReference type="EC" id="3.1.13.1" evidence="8"/>
<organism evidence="11 12">
    <name type="scientific">Anaerovibrio lipolyticus DSM 3074</name>
    <dbReference type="NCBI Taxonomy" id="1120997"/>
    <lineage>
        <taxon>Bacteria</taxon>
        <taxon>Bacillati</taxon>
        <taxon>Bacillota</taxon>
        <taxon>Negativicutes</taxon>
        <taxon>Selenomonadales</taxon>
        <taxon>Selenomonadaceae</taxon>
        <taxon>Anaerovibrio</taxon>
    </lineage>
</organism>
<proteinExistence type="inferred from homology"/>
<evidence type="ECO:0000259" key="10">
    <source>
        <dbReference type="PROSITE" id="PS50126"/>
    </source>
</evidence>
<keyword evidence="6 8" id="KW-0269">Exonuclease</keyword>
<dbReference type="SMART" id="SM00357">
    <property type="entry name" value="CSP"/>
    <property type="match status" value="2"/>
</dbReference>
<dbReference type="OrthoDB" id="9764149at2"/>
<dbReference type="RefSeq" id="WP_080325141.1">
    <property type="nucleotide sequence ID" value="NZ_FQYW01000003.1"/>
</dbReference>
<keyword evidence="7 8" id="KW-0694">RNA-binding</keyword>
<evidence type="ECO:0000256" key="3">
    <source>
        <dbReference type="ARBA" id="ARBA00022490"/>
    </source>
</evidence>
<dbReference type="Proteomes" id="UP000191240">
    <property type="component" value="Unassembled WGS sequence"/>
</dbReference>
<feature type="region of interest" description="Disordered" evidence="9">
    <location>
        <begin position="686"/>
        <end position="789"/>
    </location>
</feature>
<evidence type="ECO:0000256" key="7">
    <source>
        <dbReference type="ARBA" id="ARBA00022884"/>
    </source>
</evidence>
<dbReference type="InterPro" id="IPR022966">
    <property type="entry name" value="RNase_II/R_CS"/>
</dbReference>
<dbReference type="SMART" id="SM00955">
    <property type="entry name" value="RNB"/>
    <property type="match status" value="1"/>
</dbReference>
<comment type="subcellular location">
    <subcellularLocation>
        <location evidence="2 8">Cytoplasm</location>
    </subcellularLocation>
</comment>
<dbReference type="PANTHER" id="PTHR23355">
    <property type="entry name" value="RIBONUCLEASE"/>
    <property type="match status" value="1"/>
</dbReference>
<accession>A0A1M5ZWX9</accession>
<comment type="catalytic activity">
    <reaction evidence="1 8">
        <text>Exonucleolytic cleavage in the 3'- to 5'-direction to yield nucleoside 5'-phosphates.</text>
        <dbReference type="EC" id="3.1.13.1"/>
    </reaction>
</comment>
<dbReference type="AlphaFoldDB" id="A0A1M5ZWX9"/>
<keyword evidence="5 8" id="KW-0378">Hydrolase</keyword>
<dbReference type="InterPro" id="IPR011805">
    <property type="entry name" value="RNase_R"/>
</dbReference>
<dbReference type="Pfam" id="PF00575">
    <property type="entry name" value="S1"/>
    <property type="match status" value="1"/>
</dbReference>
<sequence length="789" mass="89374">MKRKLQHKKIDKKIKQVKSQITHREPVAEELVTGVLSLSSRGFGFVTPEGRQKNEDDIFILKSGLHTAMNGDTVQVRLFPQYAVTPGRSKEGEVYKVIERANSKIVGIFSASRNFGFVSPDDTRIREDIYIPSGQFLGAKTGDKVVVEVSQWPEGGKKAEGHIVEVLGKSGAPGVDILSIMRQYDLAEEFPDVVQQAANAVEQSINAEEHIGKNGREDRRHLKIVTIDGEDAKDLDDGVYAEKHDDGSFFLGVYIADVSWYVRENQPLDIEAQARGTSVYLVDRVVPMLPRELSNGICSLNAGVDRLSMACEMEISPEGKVTKYKILPVVVHVYRRLTYTLVNKILVDRDKDFCQDNEDILPLLYNLEEVRNAMYSYRHRRGAINFEVPEIKVKLDENGRAVGLKKRVSNLGESIVEQCMLAANETVAEHMCRRKQPFMYRIHETPEPTKIEALNRLMGTFGLHLKTSAEGNIRPKELQLALEKIAGKPEEKILGTVSLRSMQQARYAAENEGHFGLAAEYYTHFTSPIRRYPDLIVHRLLRESFPTGSIPKARREQMVQKLPEMAEHASKRERVAVSAERDTTDLKKVEYMEQFVGDTFEGVISSVTGFGFFVELDNGVEGLVHMTTLKDDYYDYVENRYALVGNHHHRSYQLGDTVEVILVRASVEEKALDFVVKDNCDPRALRMENSADRKPREKAYGKKSKEKISKATKGSRKSTKAEKKAGKSDKKSAKKIDRKKPPKDKKQKEAKKKVEKTPLDKPKKKTKASKRNKHDHKAVKRKKDIIVEI</sequence>
<dbReference type="InterPro" id="IPR004476">
    <property type="entry name" value="RNase_II/RNase_R"/>
</dbReference>
<dbReference type="Pfam" id="PF00773">
    <property type="entry name" value="RNB"/>
    <property type="match status" value="1"/>
</dbReference>
<name>A0A1M5ZWX9_9FIRM</name>
<keyword evidence="4 8" id="KW-0540">Nuclease</keyword>